<organism evidence="1 2">
    <name type="scientific">Gigaspora rosea</name>
    <dbReference type="NCBI Taxonomy" id="44941"/>
    <lineage>
        <taxon>Eukaryota</taxon>
        <taxon>Fungi</taxon>
        <taxon>Fungi incertae sedis</taxon>
        <taxon>Mucoromycota</taxon>
        <taxon>Glomeromycotina</taxon>
        <taxon>Glomeromycetes</taxon>
        <taxon>Diversisporales</taxon>
        <taxon>Gigasporaceae</taxon>
        <taxon>Gigaspora</taxon>
    </lineage>
</organism>
<accession>A0A397UTS1</accession>
<dbReference type="SUPFAM" id="SSF82171">
    <property type="entry name" value="DPP6 N-terminal domain-like"/>
    <property type="match status" value="1"/>
</dbReference>
<evidence type="ECO:0000313" key="2">
    <source>
        <dbReference type="Proteomes" id="UP000266673"/>
    </source>
</evidence>
<proteinExistence type="predicted"/>
<reference evidence="1 2" key="1">
    <citation type="submission" date="2018-06" db="EMBL/GenBank/DDBJ databases">
        <title>Comparative genomics reveals the genomic features of Rhizophagus irregularis, R. cerebriforme, R. diaphanum and Gigaspora rosea, and their symbiotic lifestyle signature.</title>
        <authorList>
            <person name="Morin E."/>
            <person name="San Clemente H."/>
            <person name="Chen E.C.H."/>
            <person name="De La Providencia I."/>
            <person name="Hainaut M."/>
            <person name="Kuo A."/>
            <person name="Kohler A."/>
            <person name="Murat C."/>
            <person name="Tang N."/>
            <person name="Roy S."/>
            <person name="Loubradou J."/>
            <person name="Henrissat B."/>
            <person name="Grigoriev I.V."/>
            <person name="Corradi N."/>
            <person name="Roux C."/>
            <person name="Martin F.M."/>
        </authorList>
    </citation>
    <scope>NUCLEOTIDE SEQUENCE [LARGE SCALE GENOMIC DNA]</scope>
    <source>
        <strain evidence="1 2">DAOM 194757</strain>
    </source>
</reference>
<keyword evidence="2" id="KW-1185">Reference proteome</keyword>
<comment type="caution">
    <text evidence="1">The sequence shown here is derived from an EMBL/GenBank/DDBJ whole genome shotgun (WGS) entry which is preliminary data.</text>
</comment>
<gene>
    <name evidence="1" type="ORF">C2G38_2248987</name>
</gene>
<name>A0A397UTS1_9GLOM</name>
<dbReference type="AlphaFoldDB" id="A0A397UTS1"/>
<dbReference type="EMBL" id="QKWP01000945">
    <property type="protein sequence ID" value="RIB13222.1"/>
    <property type="molecule type" value="Genomic_DNA"/>
</dbReference>
<evidence type="ECO:0000313" key="1">
    <source>
        <dbReference type="EMBL" id="RIB13222.1"/>
    </source>
</evidence>
<protein>
    <submittedName>
        <fullName evidence="1">Uncharacterized protein</fullName>
    </submittedName>
</protein>
<dbReference type="Proteomes" id="UP000266673">
    <property type="component" value="Unassembled WGS sequence"/>
</dbReference>
<sequence>MTSNSDNSHVKISVVETPVNKNISEIVCSPNLKHEPIPVDNILRNEKIVAISDDKYVSIRKIFAISDNKQVSISLDRTNPYNFKIFDFETEEEIILTFPDWQKEIDFLSFRDNGNIIMLQYFKKIYITPKGKLIIFNDTIKEITMWDIDNLSAKTCILIEWSHILKHIEISDDEKLLTVCTKDRKSKYKNLYVFSTETGINLSSCISGKYTYNLIDPYNLKNPLNANKLFEHKQIQEQCIIQSNKLIYINDGEVLIEKMRSYNPPYNNNNEFEGKFLRRGLELDDKSVILTVVDFNYYTNKWNPDDKKNKLNILPSLKNINGKNYIVHCEVLENDDFVTITRIGIFIWTFKNEEIKMHYYWNDWNHSLEDSIFEKRKLKIFPENWTSGRILPASSYETVLKNLHVKFELSENHPAFILSTLSKIAFVVPFNVVYPDPISSHLSSYGR</sequence>